<protein>
    <recommendedName>
        <fullName evidence="8">Carbamoyl phosphate synthase small chain</fullName>
        <ecNumber evidence="8">6.3.5.5</ecNumber>
    </recommendedName>
    <alternativeName>
        <fullName evidence="8">Carbamoyl phosphate synthetase glutamine chain</fullName>
    </alternativeName>
</protein>
<comment type="subunit">
    <text evidence="8">Composed of two chains; the small (or glutamine) chain promotes the hydrolysis of glutamine to ammonia, which is used by the large (or ammonia) chain to synthesize carbamoyl phosphate. Tetramer of heterodimers (alpha,beta)4.</text>
</comment>
<keyword evidence="3 8" id="KW-0436">Ligase</keyword>
<dbReference type="InterPro" id="IPR006274">
    <property type="entry name" value="CarbamoylP_synth_ssu"/>
</dbReference>
<dbReference type="CDD" id="cd01744">
    <property type="entry name" value="GATase1_CPSase"/>
    <property type="match status" value="1"/>
</dbReference>
<dbReference type="UniPathway" id="UPA00068">
    <property type="reaction ID" value="UER00171"/>
</dbReference>
<evidence type="ECO:0000313" key="11">
    <source>
        <dbReference type="Proteomes" id="UP000231246"/>
    </source>
</evidence>
<dbReference type="EMBL" id="PCTA01000028">
    <property type="protein sequence ID" value="PIP61373.1"/>
    <property type="molecule type" value="Genomic_DNA"/>
</dbReference>
<feature type="region of interest" description="CPSase" evidence="8">
    <location>
        <begin position="1"/>
        <end position="167"/>
    </location>
</feature>
<dbReference type="PRINTS" id="PR00096">
    <property type="entry name" value="GATASE"/>
</dbReference>
<comment type="caution">
    <text evidence="10">The sequence shown here is derived from an EMBL/GenBank/DDBJ whole genome shotgun (WGS) entry which is preliminary data.</text>
</comment>
<keyword evidence="8" id="KW-0665">Pyrimidine biosynthesis</keyword>
<dbReference type="GO" id="GO:0006541">
    <property type="term" value="P:glutamine metabolic process"/>
    <property type="evidence" value="ECO:0007669"/>
    <property type="project" value="InterPro"/>
</dbReference>
<feature type="binding site" evidence="8">
    <location>
        <position position="284"/>
    </location>
    <ligand>
        <name>L-glutamine</name>
        <dbReference type="ChEBI" id="CHEBI:58359"/>
    </ligand>
</feature>
<dbReference type="GO" id="GO:0006526">
    <property type="term" value="P:L-arginine biosynthetic process"/>
    <property type="evidence" value="ECO:0007669"/>
    <property type="project" value="UniProtKB-UniRule"/>
</dbReference>
<dbReference type="GO" id="GO:0044205">
    <property type="term" value="P:'de novo' UMP biosynthetic process"/>
    <property type="evidence" value="ECO:0007669"/>
    <property type="project" value="UniProtKB-UniRule"/>
</dbReference>
<comment type="catalytic activity">
    <reaction evidence="8">
        <text>L-glutamine + H2O = L-glutamate + NH4(+)</text>
        <dbReference type="Rhea" id="RHEA:15889"/>
        <dbReference type="ChEBI" id="CHEBI:15377"/>
        <dbReference type="ChEBI" id="CHEBI:28938"/>
        <dbReference type="ChEBI" id="CHEBI:29985"/>
        <dbReference type="ChEBI" id="CHEBI:58359"/>
    </reaction>
</comment>
<evidence type="ECO:0000256" key="2">
    <source>
        <dbReference type="ARBA" id="ARBA00007800"/>
    </source>
</evidence>
<dbReference type="Pfam" id="PF00988">
    <property type="entry name" value="CPSase_sm_chain"/>
    <property type="match status" value="1"/>
</dbReference>
<proteinExistence type="inferred from homology"/>
<comment type="pathway">
    <text evidence="1 8">Amino-acid biosynthesis; L-arginine biosynthesis; carbamoyl phosphate from bicarbonate: step 1/1.</text>
</comment>
<dbReference type="NCBIfam" id="NF009475">
    <property type="entry name" value="PRK12838.1"/>
    <property type="match status" value="1"/>
</dbReference>
<dbReference type="InterPro" id="IPR036480">
    <property type="entry name" value="CarbP_synth_ssu_N_sf"/>
</dbReference>
<feature type="binding site" evidence="8">
    <location>
        <position position="214"/>
    </location>
    <ligand>
        <name>L-glutamine</name>
        <dbReference type="ChEBI" id="CHEBI:58359"/>
    </ligand>
</feature>
<dbReference type="InterPro" id="IPR035686">
    <property type="entry name" value="CPSase_GATase1"/>
</dbReference>
<dbReference type="EC" id="6.3.5.5" evidence="8"/>
<dbReference type="GO" id="GO:0004359">
    <property type="term" value="F:glutaminase activity"/>
    <property type="evidence" value="ECO:0007669"/>
    <property type="project" value="RHEA"/>
</dbReference>
<keyword evidence="6 8" id="KW-0315">Glutamine amidotransferase</keyword>
<gene>
    <name evidence="8" type="primary">carA</name>
    <name evidence="10" type="ORF">COW99_04490</name>
</gene>
<dbReference type="AlphaFoldDB" id="A0A2H0BUL6"/>
<evidence type="ECO:0000256" key="8">
    <source>
        <dbReference type="HAMAP-Rule" id="MF_01209"/>
    </source>
</evidence>
<dbReference type="Gene3D" id="3.40.50.880">
    <property type="match status" value="1"/>
</dbReference>
<keyword evidence="4 8" id="KW-0547">Nucleotide-binding</keyword>
<feature type="binding site" evidence="8">
    <location>
        <position position="282"/>
    </location>
    <ligand>
        <name>L-glutamine</name>
        <dbReference type="ChEBI" id="CHEBI:58359"/>
    </ligand>
</feature>
<dbReference type="GO" id="GO:0005524">
    <property type="term" value="F:ATP binding"/>
    <property type="evidence" value="ECO:0007669"/>
    <property type="project" value="UniProtKB-UniRule"/>
</dbReference>
<feature type="binding site" evidence="8">
    <location>
        <position position="241"/>
    </location>
    <ligand>
        <name>L-glutamine</name>
        <dbReference type="ChEBI" id="CHEBI:58359"/>
    </ligand>
</feature>
<dbReference type="SUPFAM" id="SSF52317">
    <property type="entry name" value="Class I glutamine amidotransferase-like"/>
    <property type="match status" value="1"/>
</dbReference>
<comment type="pathway">
    <text evidence="8">Pyrimidine metabolism; UMP biosynthesis via de novo pathway; (S)-dihydroorotate from bicarbonate: step 1/3.</text>
</comment>
<feature type="binding site" evidence="8">
    <location>
        <position position="244"/>
    </location>
    <ligand>
        <name>L-glutamine</name>
        <dbReference type="ChEBI" id="CHEBI:58359"/>
    </ligand>
</feature>
<dbReference type="PRINTS" id="PR00099">
    <property type="entry name" value="CPSGATASE"/>
</dbReference>
<feature type="domain" description="Carbamoyl-phosphate synthase small subunit N-terminal" evidence="9">
    <location>
        <begin position="2"/>
        <end position="132"/>
    </location>
</feature>
<feature type="active site" description="Nucleophile" evidence="8">
    <location>
        <position position="240"/>
    </location>
</feature>
<dbReference type="PANTHER" id="PTHR43418:SF7">
    <property type="entry name" value="CARBAMOYL-PHOSPHATE SYNTHASE SMALL CHAIN"/>
    <property type="match status" value="1"/>
</dbReference>
<feature type="binding site" evidence="8">
    <location>
        <position position="46"/>
    </location>
    <ligand>
        <name>L-glutamine</name>
        <dbReference type="ChEBI" id="CHEBI:58359"/>
    </ligand>
</feature>
<keyword evidence="8" id="KW-0055">Arginine biosynthesis</keyword>
<dbReference type="PROSITE" id="PS51273">
    <property type="entry name" value="GATASE_TYPE_1"/>
    <property type="match status" value="1"/>
</dbReference>
<keyword evidence="5 8" id="KW-0067">ATP-binding</keyword>
<reference evidence="10 11" key="1">
    <citation type="submission" date="2017-09" db="EMBL/GenBank/DDBJ databases">
        <title>Depth-based differentiation of microbial function through sediment-hosted aquifers and enrichment of novel symbionts in the deep terrestrial subsurface.</title>
        <authorList>
            <person name="Probst A.J."/>
            <person name="Ladd B."/>
            <person name="Jarett J.K."/>
            <person name="Geller-Mcgrath D.E."/>
            <person name="Sieber C.M."/>
            <person name="Emerson J.B."/>
            <person name="Anantharaman K."/>
            <person name="Thomas B.C."/>
            <person name="Malmstrom R."/>
            <person name="Stieglmeier M."/>
            <person name="Klingl A."/>
            <person name="Woyke T."/>
            <person name="Ryan C.M."/>
            <person name="Banfield J.F."/>
        </authorList>
    </citation>
    <scope>NUCLEOTIDE SEQUENCE [LARGE SCALE GENOMIC DNA]</scope>
    <source>
        <strain evidence="10">CG22_combo_CG10-13_8_21_14_all_38_20</strain>
    </source>
</reference>
<dbReference type="Gene3D" id="3.50.30.20">
    <property type="entry name" value="Carbamoyl-phosphate synthase small subunit, N-terminal domain"/>
    <property type="match status" value="1"/>
</dbReference>
<dbReference type="PRINTS" id="PR00097">
    <property type="entry name" value="ANTSNTHASEII"/>
</dbReference>
<comment type="similarity">
    <text evidence="2 8">Belongs to the CarA family.</text>
</comment>
<evidence type="ECO:0000256" key="6">
    <source>
        <dbReference type="ARBA" id="ARBA00022962"/>
    </source>
</evidence>
<dbReference type="PANTHER" id="PTHR43418">
    <property type="entry name" value="MULTIFUNCTIONAL TRYPTOPHAN BIOSYNTHESIS PROTEIN-RELATED"/>
    <property type="match status" value="1"/>
</dbReference>
<evidence type="ECO:0000256" key="5">
    <source>
        <dbReference type="ARBA" id="ARBA00022840"/>
    </source>
</evidence>
<feature type="active site" evidence="8">
    <location>
        <position position="326"/>
    </location>
</feature>
<evidence type="ECO:0000313" key="10">
    <source>
        <dbReference type="EMBL" id="PIP61373.1"/>
    </source>
</evidence>
<name>A0A2H0BUL6_9BACT</name>
<evidence type="ECO:0000256" key="1">
    <source>
        <dbReference type="ARBA" id="ARBA00005077"/>
    </source>
</evidence>
<evidence type="ECO:0000256" key="3">
    <source>
        <dbReference type="ARBA" id="ARBA00022598"/>
    </source>
</evidence>
<dbReference type="SMART" id="SM01097">
    <property type="entry name" value="CPSase_sm_chain"/>
    <property type="match status" value="1"/>
</dbReference>
<organism evidence="10 11">
    <name type="scientific">Candidatus Roizmanbacteria bacterium CG22_combo_CG10-13_8_21_14_all_38_20</name>
    <dbReference type="NCBI Taxonomy" id="1974862"/>
    <lineage>
        <taxon>Bacteria</taxon>
        <taxon>Candidatus Roizmaniibacteriota</taxon>
    </lineage>
</organism>
<dbReference type="InterPro" id="IPR050472">
    <property type="entry name" value="Anth_synth/Amidotransfase"/>
</dbReference>
<feature type="binding site" evidence="8">
    <location>
        <position position="285"/>
    </location>
    <ligand>
        <name>L-glutamine</name>
        <dbReference type="ChEBI" id="CHEBI:58359"/>
    </ligand>
</feature>
<dbReference type="HAMAP" id="MF_01209">
    <property type="entry name" value="CPSase_S_chain"/>
    <property type="match status" value="1"/>
</dbReference>
<dbReference type="SUPFAM" id="SSF52021">
    <property type="entry name" value="Carbamoyl phosphate synthetase, small subunit N-terminal domain"/>
    <property type="match status" value="1"/>
</dbReference>
<dbReference type="Proteomes" id="UP000231246">
    <property type="component" value="Unassembled WGS sequence"/>
</dbReference>
<comment type="catalytic activity">
    <reaction evidence="7 8">
        <text>hydrogencarbonate + L-glutamine + 2 ATP + H2O = carbamoyl phosphate + L-glutamate + 2 ADP + phosphate + 2 H(+)</text>
        <dbReference type="Rhea" id="RHEA:18633"/>
        <dbReference type="ChEBI" id="CHEBI:15377"/>
        <dbReference type="ChEBI" id="CHEBI:15378"/>
        <dbReference type="ChEBI" id="CHEBI:17544"/>
        <dbReference type="ChEBI" id="CHEBI:29985"/>
        <dbReference type="ChEBI" id="CHEBI:30616"/>
        <dbReference type="ChEBI" id="CHEBI:43474"/>
        <dbReference type="ChEBI" id="CHEBI:58228"/>
        <dbReference type="ChEBI" id="CHEBI:58359"/>
        <dbReference type="ChEBI" id="CHEBI:456216"/>
        <dbReference type="EC" id="6.3.5.5"/>
    </reaction>
</comment>
<dbReference type="InterPro" id="IPR029062">
    <property type="entry name" value="Class_I_gatase-like"/>
</dbReference>
<accession>A0A2H0BUL6</accession>
<sequence length="345" mass="38253">MLNGTLELADGTQIHGRSIGAPTFSSGEVVFTTGMVGYPEALTDLSYRGQILVFTYPLIGSYGVKDKTYESQAIQVEGVIMSEEVNNYSHHSAVKNITTWFEEQGVPALSGIDTRALTLKLRESGVMGGKLYFHEEDKNREIVDNNTSNLPAEISVSKPITLGKGKTHLGLVDCGTKQGIIDSLLAEKVKITILPWNWSSLEEYDGVVVGNGPGDPKMLTETVENIRSYMNCKKPLLGICLGNQIISLAAGGDTYKLAFGHRSHNQPVLDRSTNKAYLTTQNHGYAVDSKKLPRLWEEWFVNLNDHTNEGIKHKTLPFMSTQFHPEGRPGPEDTNWLFRYFVKLC</sequence>
<feature type="binding site" evidence="8">
    <location>
        <position position="212"/>
    </location>
    <ligand>
        <name>L-glutamine</name>
        <dbReference type="ChEBI" id="CHEBI:58359"/>
    </ligand>
</feature>
<dbReference type="GO" id="GO:0004088">
    <property type="term" value="F:carbamoyl-phosphate synthase (glutamine-hydrolyzing) activity"/>
    <property type="evidence" value="ECO:0007669"/>
    <property type="project" value="UniProtKB-UniRule"/>
</dbReference>
<comment type="function">
    <text evidence="8">Small subunit of the glutamine-dependent carbamoyl phosphate synthetase (CPSase). CPSase catalyzes the formation of carbamoyl phosphate from the ammonia moiety of glutamine, carbonate, and phosphate donated by ATP, constituting the first step of 2 biosynthetic pathways, one leading to arginine and/or urea and the other to pyrimidine nucleotides. The small subunit (glutamine amidotransferase) binds and cleaves glutamine to supply the large subunit with the substrate ammonia.</text>
</comment>
<evidence type="ECO:0000256" key="7">
    <source>
        <dbReference type="ARBA" id="ARBA00048816"/>
    </source>
</evidence>
<dbReference type="InterPro" id="IPR017926">
    <property type="entry name" value="GATASE"/>
</dbReference>
<dbReference type="GO" id="GO:0006207">
    <property type="term" value="P:'de novo' pyrimidine nucleobase biosynthetic process"/>
    <property type="evidence" value="ECO:0007669"/>
    <property type="project" value="InterPro"/>
</dbReference>
<evidence type="ECO:0000259" key="9">
    <source>
        <dbReference type="SMART" id="SM01097"/>
    </source>
</evidence>
<dbReference type="InterPro" id="IPR002474">
    <property type="entry name" value="CarbamoylP_synth_ssu_N"/>
</dbReference>
<feature type="active site" evidence="8">
    <location>
        <position position="324"/>
    </location>
</feature>
<keyword evidence="8" id="KW-0028">Amino-acid biosynthesis</keyword>
<evidence type="ECO:0000256" key="4">
    <source>
        <dbReference type="ARBA" id="ARBA00022741"/>
    </source>
</evidence>
<dbReference type="Pfam" id="PF00117">
    <property type="entry name" value="GATase"/>
    <property type="match status" value="1"/>
</dbReference>
<dbReference type="UniPathway" id="UPA00070">
    <property type="reaction ID" value="UER00115"/>
</dbReference>
<dbReference type="NCBIfam" id="TIGR01368">
    <property type="entry name" value="CPSaseIIsmall"/>
    <property type="match status" value="1"/>
</dbReference>